<feature type="compositionally biased region" description="Low complexity" evidence="9">
    <location>
        <begin position="18"/>
        <end position="54"/>
    </location>
</feature>
<feature type="compositionally biased region" description="Basic and acidic residues" evidence="9">
    <location>
        <begin position="1"/>
        <end position="12"/>
    </location>
</feature>
<dbReference type="CDD" id="cd15853">
    <property type="entry name" value="SNARE_Bet1"/>
    <property type="match status" value="1"/>
</dbReference>
<accession>A0A6G1KDE3</accession>
<dbReference type="InterPro" id="IPR039899">
    <property type="entry name" value="BET1_SNARE"/>
</dbReference>
<evidence type="ECO:0000256" key="7">
    <source>
        <dbReference type="ARBA" id="ARBA00023136"/>
    </source>
</evidence>
<evidence type="ECO:0000256" key="9">
    <source>
        <dbReference type="SAM" id="MobiDB-lite"/>
    </source>
</evidence>
<dbReference type="PANTHER" id="PTHR12791">
    <property type="entry name" value="GOLGI SNARE BET1-RELATED"/>
    <property type="match status" value="1"/>
</dbReference>
<evidence type="ECO:0000256" key="1">
    <source>
        <dbReference type="ARBA" id="ARBA00004394"/>
    </source>
</evidence>
<evidence type="ECO:0000313" key="12">
    <source>
        <dbReference type="EMBL" id="KAF2710906.1"/>
    </source>
</evidence>
<dbReference type="GO" id="GO:0015031">
    <property type="term" value="P:protein transport"/>
    <property type="evidence" value="ECO:0007669"/>
    <property type="project" value="UniProtKB-KW"/>
</dbReference>
<dbReference type="PROSITE" id="PS50192">
    <property type="entry name" value="T_SNARE"/>
    <property type="match status" value="1"/>
</dbReference>
<evidence type="ECO:0000256" key="3">
    <source>
        <dbReference type="ARBA" id="ARBA00022692"/>
    </source>
</evidence>
<dbReference type="OrthoDB" id="261831at2759"/>
<feature type="region of interest" description="Disordered" evidence="9">
    <location>
        <begin position="94"/>
        <end position="113"/>
    </location>
</feature>
<comment type="subcellular location">
    <subcellularLocation>
        <location evidence="8">Endomembrane system</location>
        <topology evidence="8">Single-pass type IV membrane protein</topology>
    </subcellularLocation>
    <subcellularLocation>
        <location evidence="1">Golgi apparatus membrane</location>
    </subcellularLocation>
</comment>
<dbReference type="GO" id="GO:0000139">
    <property type="term" value="C:Golgi membrane"/>
    <property type="evidence" value="ECO:0007669"/>
    <property type="project" value="UniProtKB-SubCell"/>
</dbReference>
<dbReference type="FunFam" id="1.20.5.110:FF:000057">
    <property type="entry name" value="SNARE complex subunit (Bet1), putative"/>
    <property type="match status" value="1"/>
</dbReference>
<evidence type="ECO:0000256" key="2">
    <source>
        <dbReference type="ARBA" id="ARBA00022448"/>
    </source>
</evidence>
<proteinExistence type="predicted"/>
<organism evidence="12 13">
    <name type="scientific">Pleomassaria siparia CBS 279.74</name>
    <dbReference type="NCBI Taxonomy" id="1314801"/>
    <lineage>
        <taxon>Eukaryota</taxon>
        <taxon>Fungi</taxon>
        <taxon>Dikarya</taxon>
        <taxon>Ascomycota</taxon>
        <taxon>Pezizomycotina</taxon>
        <taxon>Dothideomycetes</taxon>
        <taxon>Pleosporomycetidae</taxon>
        <taxon>Pleosporales</taxon>
        <taxon>Pleomassariaceae</taxon>
        <taxon>Pleomassaria</taxon>
    </lineage>
</organism>
<keyword evidence="13" id="KW-1185">Reference proteome</keyword>
<sequence>MSNRFGRADAAAKNDLFSSYTTRSTSPSKTKSKPLSSASSKPYGYGYTSGPSSSDHLAPSSPAFGAYPGANGGGGGGGYSGGGVGGGYSGGGGMGMGTRGTSPSFRPATPNRRGQYSSAVLDELESQNDEQVGVLTGKVKMLKDLTTLIGTEIRDSTTLAETMNDSFENSRLKLKGTMTRMLRMADKTGVGWKVWLGFFAAVIFLFWYVWLF</sequence>
<reference evidence="12" key="1">
    <citation type="journal article" date="2020" name="Stud. Mycol.">
        <title>101 Dothideomycetes genomes: a test case for predicting lifestyles and emergence of pathogens.</title>
        <authorList>
            <person name="Haridas S."/>
            <person name="Albert R."/>
            <person name="Binder M."/>
            <person name="Bloem J."/>
            <person name="Labutti K."/>
            <person name="Salamov A."/>
            <person name="Andreopoulos B."/>
            <person name="Baker S."/>
            <person name="Barry K."/>
            <person name="Bills G."/>
            <person name="Bluhm B."/>
            <person name="Cannon C."/>
            <person name="Castanera R."/>
            <person name="Culley D."/>
            <person name="Daum C."/>
            <person name="Ezra D."/>
            <person name="Gonzalez J."/>
            <person name="Henrissat B."/>
            <person name="Kuo A."/>
            <person name="Liang C."/>
            <person name="Lipzen A."/>
            <person name="Lutzoni F."/>
            <person name="Magnuson J."/>
            <person name="Mondo S."/>
            <person name="Nolan M."/>
            <person name="Ohm R."/>
            <person name="Pangilinan J."/>
            <person name="Park H.-J."/>
            <person name="Ramirez L."/>
            <person name="Alfaro M."/>
            <person name="Sun H."/>
            <person name="Tritt A."/>
            <person name="Yoshinaga Y."/>
            <person name="Zwiers L.-H."/>
            <person name="Turgeon B."/>
            <person name="Goodwin S."/>
            <person name="Spatafora J."/>
            <person name="Crous P."/>
            <person name="Grigoriev I."/>
        </authorList>
    </citation>
    <scope>NUCLEOTIDE SEQUENCE</scope>
    <source>
        <strain evidence="12">CBS 279.74</strain>
    </source>
</reference>
<dbReference type="Gene3D" id="1.20.5.110">
    <property type="match status" value="1"/>
</dbReference>
<keyword evidence="6" id="KW-0333">Golgi apparatus</keyword>
<feature type="domain" description="T-SNARE coiled-coil homology" evidence="11">
    <location>
        <begin position="122"/>
        <end position="184"/>
    </location>
</feature>
<evidence type="ECO:0000256" key="8">
    <source>
        <dbReference type="ARBA" id="ARBA00046280"/>
    </source>
</evidence>
<protein>
    <recommendedName>
        <fullName evidence="11">t-SNARE coiled-coil homology domain-containing protein</fullName>
    </recommendedName>
</protein>
<feature type="transmembrane region" description="Helical" evidence="10">
    <location>
        <begin position="190"/>
        <end position="210"/>
    </location>
</feature>
<dbReference type="Proteomes" id="UP000799428">
    <property type="component" value="Unassembled WGS sequence"/>
</dbReference>
<evidence type="ECO:0000256" key="5">
    <source>
        <dbReference type="ARBA" id="ARBA00022989"/>
    </source>
</evidence>
<evidence type="ECO:0000256" key="6">
    <source>
        <dbReference type="ARBA" id="ARBA00023034"/>
    </source>
</evidence>
<dbReference type="AlphaFoldDB" id="A0A6G1KDE3"/>
<gene>
    <name evidence="12" type="ORF">K504DRAFT_403906</name>
</gene>
<dbReference type="InterPro" id="IPR000727">
    <property type="entry name" value="T_SNARE_dom"/>
</dbReference>
<keyword evidence="4" id="KW-0653">Protein transport</keyword>
<keyword evidence="3 10" id="KW-0812">Transmembrane</keyword>
<evidence type="ECO:0000313" key="13">
    <source>
        <dbReference type="Proteomes" id="UP000799428"/>
    </source>
</evidence>
<keyword evidence="5 10" id="KW-1133">Transmembrane helix</keyword>
<keyword evidence="2" id="KW-0813">Transport</keyword>
<evidence type="ECO:0000256" key="4">
    <source>
        <dbReference type="ARBA" id="ARBA00022927"/>
    </source>
</evidence>
<dbReference type="SUPFAM" id="SSF58038">
    <property type="entry name" value="SNARE fusion complex"/>
    <property type="match status" value="1"/>
</dbReference>
<evidence type="ECO:0000256" key="10">
    <source>
        <dbReference type="SAM" id="Phobius"/>
    </source>
</evidence>
<feature type="region of interest" description="Disordered" evidence="9">
    <location>
        <begin position="1"/>
        <end position="60"/>
    </location>
</feature>
<name>A0A6G1KDE3_9PLEO</name>
<dbReference type="EMBL" id="MU005768">
    <property type="protein sequence ID" value="KAF2710906.1"/>
    <property type="molecule type" value="Genomic_DNA"/>
</dbReference>
<keyword evidence="7 10" id="KW-0472">Membrane</keyword>
<evidence type="ECO:0000259" key="11">
    <source>
        <dbReference type="PROSITE" id="PS50192"/>
    </source>
</evidence>